<dbReference type="InterPro" id="IPR011990">
    <property type="entry name" value="TPR-like_helical_dom_sf"/>
</dbReference>
<dbReference type="CDD" id="cd13999">
    <property type="entry name" value="STKc_MAP3K-like"/>
    <property type="match status" value="1"/>
</dbReference>
<dbReference type="Proteomes" id="UP001470230">
    <property type="component" value="Unassembled WGS sequence"/>
</dbReference>
<dbReference type="InterPro" id="IPR001245">
    <property type="entry name" value="Ser-Thr/Tyr_kinase_cat_dom"/>
</dbReference>
<dbReference type="SUPFAM" id="SSF81901">
    <property type="entry name" value="HCP-like"/>
    <property type="match status" value="2"/>
</dbReference>
<protein>
    <recommendedName>
        <fullName evidence="1">Protein kinase domain-containing protein</fullName>
    </recommendedName>
</protein>
<evidence type="ECO:0000259" key="1">
    <source>
        <dbReference type="PROSITE" id="PS50011"/>
    </source>
</evidence>
<dbReference type="InterPro" id="IPR000719">
    <property type="entry name" value="Prot_kinase_dom"/>
</dbReference>
<dbReference type="InterPro" id="IPR011009">
    <property type="entry name" value="Kinase-like_dom_sf"/>
</dbReference>
<dbReference type="InterPro" id="IPR051681">
    <property type="entry name" value="Ser/Thr_Kinases-Pseudokinases"/>
</dbReference>
<dbReference type="SUPFAM" id="SSF56112">
    <property type="entry name" value="Protein kinase-like (PK-like)"/>
    <property type="match status" value="1"/>
</dbReference>
<name>A0ABR2L0M4_9EUKA</name>
<gene>
    <name evidence="2" type="ORF">M9Y10_014494</name>
</gene>
<dbReference type="Gene3D" id="3.40.50.12480">
    <property type="match status" value="3"/>
</dbReference>
<dbReference type="PROSITE" id="PS50011">
    <property type="entry name" value="PROTEIN_KINASE_DOM"/>
    <property type="match status" value="1"/>
</dbReference>
<dbReference type="SUPFAM" id="SSF52058">
    <property type="entry name" value="L domain-like"/>
    <property type="match status" value="1"/>
</dbReference>
<evidence type="ECO:0000313" key="2">
    <source>
        <dbReference type="EMBL" id="KAK8896586.1"/>
    </source>
</evidence>
<dbReference type="InterPro" id="IPR026906">
    <property type="entry name" value="LRR_5"/>
</dbReference>
<comment type="caution">
    <text evidence="2">The sequence shown here is derived from an EMBL/GenBank/DDBJ whole genome shotgun (WGS) entry which is preliminary data.</text>
</comment>
<proteinExistence type="predicted"/>
<dbReference type="PANTHER" id="PTHR44329:SF289">
    <property type="entry name" value="SERINE_THREONINE-PROTEIN KINASE VIK"/>
    <property type="match status" value="1"/>
</dbReference>
<dbReference type="Gene3D" id="1.25.40.10">
    <property type="entry name" value="Tetratricopeptide repeat domain"/>
    <property type="match status" value="2"/>
</dbReference>
<organism evidence="2 3">
    <name type="scientific">Tritrichomonas musculus</name>
    <dbReference type="NCBI Taxonomy" id="1915356"/>
    <lineage>
        <taxon>Eukaryota</taxon>
        <taxon>Metamonada</taxon>
        <taxon>Parabasalia</taxon>
        <taxon>Tritrichomonadida</taxon>
        <taxon>Tritrichomonadidae</taxon>
        <taxon>Tritrichomonas</taxon>
    </lineage>
</organism>
<dbReference type="PANTHER" id="PTHR44329">
    <property type="entry name" value="SERINE/THREONINE-PROTEIN KINASE TNNI3K-RELATED"/>
    <property type="match status" value="1"/>
</dbReference>
<sequence length="1134" mass="129597">MIDLNNYQKVQKIDEGSFGKVYKIKEKNTGEIFAAKLIYRQSYESSSGILNIEREVNNHFKLSHPSIVKFVGYSQTDFNNQPNPVIVMEYLKNNSLFYTLGKERLGDAPHDWDEKQKLINIYGIASAMQFLHSNNVIHRDLKTLNILEDDNYLPRVADFGFSKIIHSNADSLSLQSTNGLKGTCQYIAPEIFRDNDYSKKSDVYAFGIIVYEIITNEIPFKNLSQFEIMQKVPNGERPKFLYEIPECYKSLIEECWKDDPNERPTFDEIVENLENNRDFLYDDDDYEIYLQYIEDIKNSEKSFREGNQVINIEKYLALRKMKSLKKVELTKKNSFSNFFSLFKKEYKSKIICPVQIFDRLDKSNQDLVTQALTDPETQLTVGKYLIEGKESFPKNIEIGLKYLKESIACGCLKSVLYYSNMLIKGDIIPQDIESAKRLLFKHLKEDDSMVHFLYGLVLKKQKYYADSMKYFAKASKEGNINSKYEYAKMLFCQKSGIFGTNQENIEKAIYYLNDSSSHGNKNSEKFLKVYYKLNEVDGFNRLPAETQKFLIMQICKSNETEEKCNLKTNVLQMLLMNHSLDSPVFIDILKTFNSINITLDYTYKNYAAIHNKIETIKQLIPEIYYHLKISGIKMIENVMGPDSFVNEITIDSSVNSIIDGAFCEFSKLQKVTIASSITTIPTDAFKSCSSLTEILIPLSVTLIGKCAFMECTSLSNIIIPSSVKCIEFSAFEKCTSLRRISIPSSINKIKYGTFKECTSLTEIIILPSVKSIEYCTFEKCTSLRSISIPISITIIEYGIFKDCTLLTHIRIPVTVKSIKNCAFENCTSLTEIIIPSSVISIANSAFKGCISLAHVIFHSTNCKIGQFSFADCNSLTRITGNENIMRELTEIGVRFEIGDGIPVDYQEALRYYKIAADNGYDEANFYYGSMFYYGFGVHANYTKANNIFKNMANKGHVNAMYYYAYNLQNGLGCSVDIRRANHFYKLSADGDNENAMFYFAENLRNGKGIPVNLAEANRYYKMAADKGQRDAMCIYASNLKDGNGVAVNLAEAYKYYKMAADKGDINAIYKCGHFNQYGLGVPTNYPEANRYYKIAADKGHIDAIFNYACNLEVGRGVETNKAEANRYYKMLRNK</sequence>
<accession>A0ABR2L0M4</accession>
<dbReference type="EMBL" id="JAPFFF010000002">
    <property type="protein sequence ID" value="KAK8896586.1"/>
    <property type="molecule type" value="Genomic_DNA"/>
</dbReference>
<keyword evidence="3" id="KW-1185">Reference proteome</keyword>
<feature type="domain" description="Protein kinase" evidence="1">
    <location>
        <begin position="7"/>
        <end position="280"/>
    </location>
</feature>
<dbReference type="InterPro" id="IPR006597">
    <property type="entry name" value="Sel1-like"/>
</dbReference>
<dbReference type="SMART" id="SM00671">
    <property type="entry name" value="SEL1"/>
    <property type="match status" value="8"/>
</dbReference>
<dbReference type="Gene3D" id="3.80.10.10">
    <property type="entry name" value="Ribonuclease Inhibitor"/>
    <property type="match status" value="1"/>
</dbReference>
<dbReference type="Pfam" id="PF13306">
    <property type="entry name" value="LRR_5"/>
    <property type="match status" value="1"/>
</dbReference>
<reference evidence="2 3" key="1">
    <citation type="submission" date="2024-04" db="EMBL/GenBank/DDBJ databases">
        <title>Tritrichomonas musculus Genome.</title>
        <authorList>
            <person name="Alves-Ferreira E."/>
            <person name="Grigg M."/>
            <person name="Lorenzi H."/>
            <person name="Galac M."/>
        </authorList>
    </citation>
    <scope>NUCLEOTIDE SEQUENCE [LARGE SCALE GENOMIC DNA]</scope>
    <source>
        <strain evidence="2 3">EAF2021</strain>
    </source>
</reference>
<dbReference type="InterPro" id="IPR032675">
    <property type="entry name" value="LRR_dom_sf"/>
</dbReference>
<dbReference type="SMART" id="SM00220">
    <property type="entry name" value="S_TKc"/>
    <property type="match status" value="1"/>
</dbReference>
<evidence type="ECO:0000313" key="3">
    <source>
        <dbReference type="Proteomes" id="UP001470230"/>
    </source>
</evidence>
<dbReference type="Pfam" id="PF00069">
    <property type="entry name" value="Pkinase"/>
    <property type="match status" value="1"/>
</dbReference>
<dbReference type="Gene3D" id="1.10.510.10">
    <property type="entry name" value="Transferase(Phosphotransferase) domain 1"/>
    <property type="match status" value="1"/>
</dbReference>
<dbReference type="Pfam" id="PF08238">
    <property type="entry name" value="Sel1"/>
    <property type="match status" value="8"/>
</dbReference>
<dbReference type="PRINTS" id="PR00109">
    <property type="entry name" value="TYRKINASE"/>
</dbReference>